<evidence type="ECO:0000313" key="3">
    <source>
        <dbReference type="EMBL" id="AXB58735.1"/>
    </source>
</evidence>
<evidence type="ECO:0000256" key="2">
    <source>
        <dbReference type="SAM" id="SignalP"/>
    </source>
</evidence>
<reference evidence="3 4" key="1">
    <citation type="submission" date="2018-06" db="EMBL/GenBank/DDBJ databases">
        <title>Genome sequencing of Flavobacterium.</title>
        <authorList>
            <person name="Baek M.-G."/>
            <person name="Yi H."/>
        </authorList>
    </citation>
    <scope>NUCLEOTIDE SEQUENCE [LARGE SCALE GENOMIC DNA]</scope>
    <source>
        <strain evidence="3 4">HYN0086</strain>
    </source>
</reference>
<dbReference type="EMBL" id="CP030261">
    <property type="protein sequence ID" value="AXB58735.1"/>
    <property type="molecule type" value="Genomic_DNA"/>
</dbReference>
<feature type="compositionally biased region" description="Pro residues" evidence="1">
    <location>
        <begin position="37"/>
        <end position="48"/>
    </location>
</feature>
<feature type="signal peptide" evidence="2">
    <location>
        <begin position="1"/>
        <end position="21"/>
    </location>
</feature>
<dbReference type="RefSeq" id="WP_113679640.1">
    <property type="nucleotide sequence ID" value="NZ_CP030261.1"/>
</dbReference>
<evidence type="ECO:0000256" key="1">
    <source>
        <dbReference type="SAM" id="MobiDB-lite"/>
    </source>
</evidence>
<evidence type="ECO:0000313" key="4">
    <source>
        <dbReference type="Proteomes" id="UP000251561"/>
    </source>
</evidence>
<sequence length="61" mass="6598">MKKLILLFAFASLFSIFSCTPDEYETQPKKNINFSPPADPEPPTPDPDGPGDKGNNPPPAP</sequence>
<feature type="chain" id="PRO_5016641134" evidence="2">
    <location>
        <begin position="22"/>
        <end position="61"/>
    </location>
</feature>
<dbReference type="KEGG" id="ffl:HYN86_19945"/>
<gene>
    <name evidence="3" type="ORF">HYN86_19945</name>
</gene>
<keyword evidence="2" id="KW-0732">Signal</keyword>
<protein>
    <submittedName>
        <fullName evidence="3">Uncharacterized protein</fullName>
    </submittedName>
</protein>
<dbReference type="PROSITE" id="PS51257">
    <property type="entry name" value="PROKAR_LIPOPROTEIN"/>
    <property type="match status" value="1"/>
</dbReference>
<organism evidence="3 4">
    <name type="scientific">Flavobacterium fluviale</name>
    <dbReference type="NCBI Taxonomy" id="2249356"/>
    <lineage>
        <taxon>Bacteria</taxon>
        <taxon>Pseudomonadati</taxon>
        <taxon>Bacteroidota</taxon>
        <taxon>Flavobacteriia</taxon>
        <taxon>Flavobacteriales</taxon>
        <taxon>Flavobacteriaceae</taxon>
        <taxon>Flavobacterium</taxon>
    </lineage>
</organism>
<name>A0A344LXU3_9FLAO</name>
<accession>A0A344LXU3</accession>
<feature type="region of interest" description="Disordered" evidence="1">
    <location>
        <begin position="25"/>
        <end position="61"/>
    </location>
</feature>
<dbReference type="Proteomes" id="UP000251561">
    <property type="component" value="Chromosome"/>
</dbReference>
<dbReference type="AlphaFoldDB" id="A0A344LXU3"/>
<keyword evidence="4" id="KW-1185">Reference proteome</keyword>
<proteinExistence type="predicted"/>